<dbReference type="CDD" id="cd12190">
    <property type="entry name" value="Bacova_04320_like"/>
    <property type="match status" value="1"/>
</dbReference>
<sequence>MKKLIILFLLALPLIVGAQNKGDISKYLKGAVTLTNGKVTFERTFDVPGKDKAEIYQLLKSYTHSEILEGPNHLEQCSFTEEDSINGILAASVEEYLYFKRTNWVNHRVRFYYQLIYKIEDNRFTVTLRRMHYLYDDIPSSEVYYAEQWITDFNALKNNGKKLTRIGGKFRRYTIDRKDEIFMGAGKATGAKFKKRVIEVEE</sequence>
<evidence type="ECO:0000313" key="2">
    <source>
        <dbReference type="EMBL" id="EJX09363.1"/>
    </source>
</evidence>
<gene>
    <name evidence="2" type="ORF">EVA_02511</name>
</gene>
<protein>
    <recommendedName>
        <fullName evidence="1">DUF4468 domain-containing protein</fullName>
    </recommendedName>
</protein>
<dbReference type="EMBL" id="AMCI01000407">
    <property type="protein sequence ID" value="EJX09363.1"/>
    <property type="molecule type" value="Genomic_DNA"/>
</dbReference>
<proteinExistence type="predicted"/>
<reference evidence="2" key="1">
    <citation type="journal article" date="2012" name="PLoS ONE">
        <title>Gene sets for utilization of primary and secondary nutrition supplies in the distal gut of endangered iberian lynx.</title>
        <authorList>
            <person name="Alcaide M."/>
            <person name="Messina E."/>
            <person name="Richter M."/>
            <person name="Bargiela R."/>
            <person name="Peplies J."/>
            <person name="Huws S.A."/>
            <person name="Newbold C.J."/>
            <person name="Golyshin P.N."/>
            <person name="Simon M.A."/>
            <person name="Lopez G."/>
            <person name="Yakimov M.M."/>
            <person name="Ferrer M."/>
        </authorList>
    </citation>
    <scope>NUCLEOTIDE SEQUENCE</scope>
</reference>
<accession>J9H0Y1</accession>
<evidence type="ECO:0000259" key="1">
    <source>
        <dbReference type="Pfam" id="PF14730"/>
    </source>
</evidence>
<dbReference type="Gene3D" id="3.30.530.80">
    <property type="match status" value="1"/>
</dbReference>
<dbReference type="Pfam" id="PF14730">
    <property type="entry name" value="DUF4468"/>
    <property type="match status" value="1"/>
</dbReference>
<feature type="domain" description="DUF4468" evidence="1">
    <location>
        <begin position="41"/>
        <end position="133"/>
    </location>
</feature>
<name>J9H0Y1_9ZZZZ</name>
<dbReference type="AlphaFoldDB" id="J9H0Y1"/>
<dbReference type="InterPro" id="IPR027823">
    <property type="entry name" value="DUF4468"/>
</dbReference>
<comment type="caution">
    <text evidence="2">The sequence shown here is derived from an EMBL/GenBank/DDBJ whole genome shotgun (WGS) entry which is preliminary data.</text>
</comment>
<organism evidence="2">
    <name type="scientific">gut metagenome</name>
    <dbReference type="NCBI Taxonomy" id="749906"/>
    <lineage>
        <taxon>unclassified sequences</taxon>
        <taxon>metagenomes</taxon>
        <taxon>organismal metagenomes</taxon>
    </lineage>
</organism>